<dbReference type="Gene3D" id="2.60.120.200">
    <property type="match status" value="1"/>
</dbReference>
<feature type="region of interest" description="Disordered" evidence="1">
    <location>
        <begin position="513"/>
        <end position="540"/>
    </location>
</feature>
<gene>
    <name evidence="3" type="ORF">E6H00_17710</name>
</gene>
<comment type="caution">
    <text evidence="3">The sequence shown here is derived from an EMBL/GenBank/DDBJ whole genome shotgun (WGS) entry which is preliminary data.</text>
</comment>
<protein>
    <submittedName>
        <fullName evidence="3">Uncharacterized protein</fullName>
    </submittedName>
</protein>
<evidence type="ECO:0000256" key="2">
    <source>
        <dbReference type="SAM" id="SignalP"/>
    </source>
</evidence>
<evidence type="ECO:0000256" key="1">
    <source>
        <dbReference type="SAM" id="MobiDB-lite"/>
    </source>
</evidence>
<sequence>MNSRSSIARLAALLVVAAPLVAQAQTPVSEDFTGPTTTNPWYSFADACLTASAAGGVQPAGASNGQIPGCVAIQSAYNENLVGGQNGVAGPTQTLPDPNGQGALRFTNGNPGGYAQHGAIVSTNPFPTGQGVSITFKTVTYRGNSGGAGGDGADGISFFLMDASEAPNIGSWGGSLGYTCSNANPPYTGMVGAYVGLGIDEFGNFLNGANWMPGYNGPNAATGDNTALGYGYKPNRIGMRGAGNIAWSWLNANYPQYYPSSFSSSQQQAAVQATCRSGLVWDLSHNGKAVKITGDNIPLYDYAPIPNAFVELPPSVQIANELAMSRPAATPIFYQLKISERGLLSLSYSINGGAYQEVIKSQDITAANGPLPANFLFGFAGSTGGSTNIHEILCFRAAPATSAASSAGGSEKQSAQLQSGVQAYFAYYDPNNGWTGRVTASNLGFDSFGNVVLSPTPTWDAACTLTGVPSGSTCPTTGVAGQIPAQSPASRAILSWNGSQGIPLEWGNLTSGQQSALTAGDTSGSPSLSSQSCPTSPSPAPYSASARLNYLRGDRSCEVSTAGVGLFRRRSDVLGDIIDSSPSWVGPPIAPYAAAWSDR</sequence>
<dbReference type="Proteomes" id="UP000318509">
    <property type="component" value="Unassembled WGS sequence"/>
</dbReference>
<keyword evidence="2" id="KW-0732">Signal</keyword>
<reference evidence="3 4" key="1">
    <citation type="journal article" date="2019" name="Nat. Microbiol.">
        <title>Mediterranean grassland soil C-N compound turnover is dependent on rainfall and depth, and is mediated by genomically divergent microorganisms.</title>
        <authorList>
            <person name="Diamond S."/>
            <person name="Andeer P.F."/>
            <person name="Li Z."/>
            <person name="Crits-Christoph A."/>
            <person name="Burstein D."/>
            <person name="Anantharaman K."/>
            <person name="Lane K.R."/>
            <person name="Thomas B.C."/>
            <person name="Pan C."/>
            <person name="Northen T.R."/>
            <person name="Banfield J.F."/>
        </authorList>
    </citation>
    <scope>NUCLEOTIDE SEQUENCE [LARGE SCALE GENOMIC DNA]</scope>
    <source>
        <strain evidence="3">NP_3</strain>
    </source>
</reference>
<evidence type="ECO:0000313" key="4">
    <source>
        <dbReference type="Proteomes" id="UP000318509"/>
    </source>
</evidence>
<dbReference type="AlphaFoldDB" id="A0A537JT36"/>
<feature type="compositionally biased region" description="Low complexity" evidence="1">
    <location>
        <begin position="523"/>
        <end position="540"/>
    </location>
</feature>
<evidence type="ECO:0000313" key="3">
    <source>
        <dbReference type="EMBL" id="TMI86703.1"/>
    </source>
</evidence>
<feature type="chain" id="PRO_5021860817" evidence="2">
    <location>
        <begin position="25"/>
        <end position="599"/>
    </location>
</feature>
<dbReference type="EMBL" id="VBAK01000187">
    <property type="protein sequence ID" value="TMI86703.1"/>
    <property type="molecule type" value="Genomic_DNA"/>
</dbReference>
<feature type="compositionally biased region" description="Polar residues" evidence="1">
    <location>
        <begin position="513"/>
        <end position="522"/>
    </location>
</feature>
<accession>A0A537JT36</accession>
<feature type="signal peptide" evidence="2">
    <location>
        <begin position="1"/>
        <end position="24"/>
    </location>
</feature>
<organism evidence="3 4">
    <name type="scientific">Candidatus Segetimicrobium genomatis</name>
    <dbReference type="NCBI Taxonomy" id="2569760"/>
    <lineage>
        <taxon>Bacteria</taxon>
        <taxon>Bacillati</taxon>
        <taxon>Candidatus Sysuimicrobiota</taxon>
        <taxon>Candidatus Sysuimicrobiia</taxon>
        <taxon>Candidatus Sysuimicrobiales</taxon>
        <taxon>Candidatus Segetimicrobiaceae</taxon>
        <taxon>Candidatus Segetimicrobium</taxon>
    </lineage>
</organism>
<dbReference type="InterPro" id="IPR013320">
    <property type="entry name" value="ConA-like_dom_sf"/>
</dbReference>
<name>A0A537JT36_9BACT</name>
<dbReference type="SUPFAM" id="SSF49899">
    <property type="entry name" value="Concanavalin A-like lectins/glucanases"/>
    <property type="match status" value="1"/>
</dbReference>
<feature type="non-terminal residue" evidence="3">
    <location>
        <position position="599"/>
    </location>
</feature>
<proteinExistence type="predicted"/>